<name>A0ABS5U6Q0_9BACT</name>
<dbReference type="EMBL" id="JAHDYS010000004">
    <property type="protein sequence ID" value="MBT1071347.1"/>
    <property type="molecule type" value="Genomic_DNA"/>
</dbReference>
<dbReference type="PROSITE" id="PS50893">
    <property type="entry name" value="ABC_TRANSPORTER_2"/>
    <property type="match status" value="1"/>
</dbReference>
<comment type="similarity">
    <text evidence="1">Belongs to the ABC transporter superfamily.</text>
</comment>
<keyword evidence="4 6" id="KW-0067">ATP-binding</keyword>
<dbReference type="PANTHER" id="PTHR24220:SF689">
    <property type="entry name" value="LIPOPROTEIN-RELEASING SYSTEM ATP-BINDING PROTEIN LOLD"/>
    <property type="match status" value="1"/>
</dbReference>
<organism evidence="6 7">
    <name type="scientific">Pelotalea chapellei</name>
    <dbReference type="NCBI Taxonomy" id="44671"/>
    <lineage>
        <taxon>Bacteria</taxon>
        <taxon>Pseudomonadati</taxon>
        <taxon>Thermodesulfobacteriota</taxon>
        <taxon>Desulfuromonadia</taxon>
        <taxon>Geobacterales</taxon>
        <taxon>Geobacteraceae</taxon>
        <taxon>Pelotalea</taxon>
    </lineage>
</organism>
<reference evidence="6 7" key="1">
    <citation type="submission" date="2021-05" db="EMBL/GenBank/DDBJ databases">
        <title>The draft genome of Geobacter chapellei DSM 13688.</title>
        <authorList>
            <person name="Xu Z."/>
            <person name="Masuda Y."/>
            <person name="Itoh H."/>
            <person name="Senoo K."/>
        </authorList>
    </citation>
    <scope>NUCLEOTIDE SEQUENCE [LARGE SCALE GENOMIC DNA]</scope>
    <source>
        <strain evidence="6 7">DSM 13688</strain>
    </source>
</reference>
<evidence type="ECO:0000259" key="5">
    <source>
        <dbReference type="PROSITE" id="PS50893"/>
    </source>
</evidence>
<protein>
    <submittedName>
        <fullName evidence="6">ABC transporter ATP-binding protein</fullName>
    </submittedName>
</protein>
<dbReference type="RefSeq" id="WP_214297054.1">
    <property type="nucleotide sequence ID" value="NZ_JAHDYS010000004.1"/>
</dbReference>
<dbReference type="InterPro" id="IPR003593">
    <property type="entry name" value="AAA+_ATPase"/>
</dbReference>
<dbReference type="Proteomes" id="UP000784128">
    <property type="component" value="Unassembled WGS sequence"/>
</dbReference>
<keyword evidence="2" id="KW-0813">Transport</keyword>
<evidence type="ECO:0000256" key="2">
    <source>
        <dbReference type="ARBA" id="ARBA00022448"/>
    </source>
</evidence>
<evidence type="ECO:0000256" key="3">
    <source>
        <dbReference type="ARBA" id="ARBA00022741"/>
    </source>
</evidence>
<dbReference type="GO" id="GO:0005524">
    <property type="term" value="F:ATP binding"/>
    <property type="evidence" value="ECO:0007669"/>
    <property type="project" value="UniProtKB-KW"/>
</dbReference>
<dbReference type="SMART" id="SM00382">
    <property type="entry name" value="AAA"/>
    <property type="match status" value="1"/>
</dbReference>
<evidence type="ECO:0000313" key="7">
    <source>
        <dbReference type="Proteomes" id="UP000784128"/>
    </source>
</evidence>
<dbReference type="InterPro" id="IPR027417">
    <property type="entry name" value="P-loop_NTPase"/>
</dbReference>
<dbReference type="PANTHER" id="PTHR24220">
    <property type="entry name" value="IMPORT ATP-BINDING PROTEIN"/>
    <property type="match status" value="1"/>
</dbReference>
<evidence type="ECO:0000313" key="6">
    <source>
        <dbReference type="EMBL" id="MBT1071347.1"/>
    </source>
</evidence>
<dbReference type="CDD" id="cd03255">
    <property type="entry name" value="ABC_MJ0796_LolCDE_FtsE"/>
    <property type="match status" value="1"/>
</dbReference>
<dbReference type="Gene3D" id="3.40.50.300">
    <property type="entry name" value="P-loop containing nucleotide triphosphate hydrolases"/>
    <property type="match status" value="1"/>
</dbReference>
<dbReference type="SUPFAM" id="SSF52540">
    <property type="entry name" value="P-loop containing nucleoside triphosphate hydrolases"/>
    <property type="match status" value="1"/>
</dbReference>
<dbReference type="Pfam" id="PF00005">
    <property type="entry name" value="ABC_tran"/>
    <property type="match status" value="1"/>
</dbReference>
<dbReference type="InterPro" id="IPR015854">
    <property type="entry name" value="ABC_transpr_LolD-like"/>
</dbReference>
<comment type="caution">
    <text evidence="6">The sequence shown here is derived from an EMBL/GenBank/DDBJ whole genome shotgun (WGS) entry which is preliminary data.</text>
</comment>
<feature type="domain" description="ABC transporter" evidence="5">
    <location>
        <begin position="5"/>
        <end position="232"/>
    </location>
</feature>
<gene>
    <name evidence="6" type="ORF">KJB30_06115</name>
</gene>
<evidence type="ECO:0000256" key="4">
    <source>
        <dbReference type="ARBA" id="ARBA00022840"/>
    </source>
</evidence>
<dbReference type="InterPro" id="IPR017911">
    <property type="entry name" value="MacB-like_ATP-bd"/>
</dbReference>
<accession>A0ABS5U6Q0</accession>
<evidence type="ECO:0000256" key="1">
    <source>
        <dbReference type="ARBA" id="ARBA00005417"/>
    </source>
</evidence>
<dbReference type="InterPro" id="IPR003439">
    <property type="entry name" value="ABC_transporter-like_ATP-bd"/>
</dbReference>
<keyword evidence="7" id="KW-1185">Reference proteome</keyword>
<proteinExistence type="inferred from homology"/>
<sequence>MSSILKVQDLSKTYVNGPNRVEVLKNLSLDIKAGTTTALVGASGAGKSTLLQLLGALDRPTAGTVLFEEENIFAKSDRELAFFRNKRIGFVFQFHHLLPEFTALENVMMPALIAKKTRSEASATAEALLRDVGLAHRLNHRPGELSGGEQQRVAIARALVLSPQLLLADEPTGNLDMKTSDEVHGLLSSLQDSRNLTLIVVTHNERLAAAMEKTIRLVDGRLEQLQQTTVSQ</sequence>
<dbReference type="InterPro" id="IPR017871">
    <property type="entry name" value="ABC_transporter-like_CS"/>
</dbReference>
<dbReference type="PROSITE" id="PS00211">
    <property type="entry name" value="ABC_TRANSPORTER_1"/>
    <property type="match status" value="1"/>
</dbReference>
<keyword evidence="3" id="KW-0547">Nucleotide-binding</keyword>